<reference evidence="3 4" key="1">
    <citation type="submission" date="2022-05" db="EMBL/GenBank/DDBJ databases">
        <authorList>
            <consortium name="Genoscope - CEA"/>
            <person name="William W."/>
        </authorList>
    </citation>
    <scope>NUCLEOTIDE SEQUENCE [LARGE SCALE GENOMIC DNA]</scope>
</reference>
<keyword evidence="4" id="KW-1185">Reference proteome</keyword>
<feature type="region of interest" description="Disordered" evidence="1">
    <location>
        <begin position="155"/>
        <end position="175"/>
    </location>
</feature>
<comment type="caution">
    <text evidence="3">The sequence shown here is derived from an EMBL/GenBank/DDBJ whole genome shotgun (WGS) entry which is preliminary data.</text>
</comment>
<dbReference type="Proteomes" id="UP001159428">
    <property type="component" value="Unassembled WGS sequence"/>
</dbReference>
<keyword evidence="2" id="KW-0472">Membrane</keyword>
<evidence type="ECO:0000256" key="2">
    <source>
        <dbReference type="SAM" id="Phobius"/>
    </source>
</evidence>
<organism evidence="3 4">
    <name type="scientific">Pocillopora meandrina</name>
    <dbReference type="NCBI Taxonomy" id="46732"/>
    <lineage>
        <taxon>Eukaryota</taxon>
        <taxon>Metazoa</taxon>
        <taxon>Cnidaria</taxon>
        <taxon>Anthozoa</taxon>
        <taxon>Hexacorallia</taxon>
        <taxon>Scleractinia</taxon>
        <taxon>Astrocoeniina</taxon>
        <taxon>Pocilloporidae</taxon>
        <taxon>Pocillopora</taxon>
    </lineage>
</organism>
<keyword evidence="2" id="KW-0812">Transmembrane</keyword>
<evidence type="ECO:0000313" key="3">
    <source>
        <dbReference type="EMBL" id="CAH3144598.1"/>
    </source>
</evidence>
<sequence length="175" mass="20624">MNSNLHFTANMHRGNFAWLFLVILVSDFLQLMICVPVDTDENQEDYSKKSALPFARQYEEAREGDPDSYQDDSEIPDRMYKRIFYTHGLVYNQSPENQRSESKPMDEKKPLPARFREFQASDAEQKLKTLIALRDRAKSIHEDLAHSVLKQEAMMENRREQQRKAPEWDKILEGL</sequence>
<feature type="transmembrane region" description="Helical" evidence="2">
    <location>
        <begin position="16"/>
        <end position="37"/>
    </location>
</feature>
<evidence type="ECO:0000256" key="1">
    <source>
        <dbReference type="SAM" id="MobiDB-lite"/>
    </source>
</evidence>
<keyword evidence="2" id="KW-1133">Transmembrane helix</keyword>
<accession>A0AAU9XFG6</accession>
<dbReference type="EMBL" id="CALNXJ010000039">
    <property type="protein sequence ID" value="CAH3144598.1"/>
    <property type="molecule type" value="Genomic_DNA"/>
</dbReference>
<evidence type="ECO:0000313" key="4">
    <source>
        <dbReference type="Proteomes" id="UP001159428"/>
    </source>
</evidence>
<dbReference type="AlphaFoldDB" id="A0AAU9XFG6"/>
<name>A0AAU9XFG6_9CNID</name>
<protein>
    <submittedName>
        <fullName evidence="3">Uncharacterized protein</fullName>
    </submittedName>
</protein>
<proteinExistence type="predicted"/>
<gene>
    <name evidence="3" type="ORF">PMEA_00021141</name>
</gene>